<comment type="similarity">
    <text evidence="1">Belongs to the CapA family.</text>
</comment>
<organism evidence="3 4">
    <name type="scientific">Sphingomonas floccifaciens</name>
    <dbReference type="NCBI Taxonomy" id="1844115"/>
    <lineage>
        <taxon>Bacteria</taxon>
        <taxon>Pseudomonadati</taxon>
        <taxon>Pseudomonadota</taxon>
        <taxon>Alphaproteobacteria</taxon>
        <taxon>Sphingomonadales</taxon>
        <taxon>Sphingomonadaceae</taxon>
        <taxon>Sphingomonas</taxon>
    </lineage>
</organism>
<dbReference type="CDD" id="cd07381">
    <property type="entry name" value="MPP_CapA"/>
    <property type="match status" value="1"/>
</dbReference>
<dbReference type="Pfam" id="PF09587">
    <property type="entry name" value="PGA_cap"/>
    <property type="match status" value="1"/>
</dbReference>
<evidence type="ECO:0000256" key="1">
    <source>
        <dbReference type="ARBA" id="ARBA00005662"/>
    </source>
</evidence>
<protein>
    <submittedName>
        <fullName evidence="3">CapA family protein</fullName>
    </submittedName>
</protein>
<dbReference type="SMART" id="SM00854">
    <property type="entry name" value="PGA_cap"/>
    <property type="match status" value="1"/>
</dbReference>
<dbReference type="SUPFAM" id="SSF56300">
    <property type="entry name" value="Metallo-dependent phosphatases"/>
    <property type="match status" value="1"/>
</dbReference>
<dbReference type="Gene3D" id="3.60.21.10">
    <property type="match status" value="1"/>
</dbReference>
<gene>
    <name evidence="3" type="ORF">ACFSC3_09855</name>
</gene>
<evidence type="ECO:0000313" key="3">
    <source>
        <dbReference type="EMBL" id="MFD1787878.1"/>
    </source>
</evidence>
<sequence length="374" mass="40582">MTHVLLATGDLAMDRDDYAESFVETRDVLRAADIVFGQLETSFAMSGVRAPQARHAVLARPDGADALADAGFDVISMAGNHVLDWGNDAFLETRANITRTGMQVVGAGAMIAEARAPVSITLGDGTRVAILAYSSILPQDYWATERRPGCAPMRAFTHYEQIEHDQPGTPARIHSWPHGEDLAAMEADVRAAKSTHDVVVVSHHWGIHFVRATLADYQRSVARATIAAGADAILGGHAHILKGCELIDGKPVFHSLCNFATDLRMDAAHAASKSFNEIRVLAEDWEPDFDSLYNFPPASRLSMVARLEIAAGRVIRAGFLPLYIDRDAVPRFCPPGTHHYGKVVDYVTAVTREAGLDTRYVVRDDMVELAGAAA</sequence>
<accession>A0ABW4NCK3</accession>
<evidence type="ECO:0000259" key="2">
    <source>
        <dbReference type="SMART" id="SM00854"/>
    </source>
</evidence>
<reference evidence="4" key="1">
    <citation type="journal article" date="2019" name="Int. J. Syst. Evol. Microbiol.">
        <title>The Global Catalogue of Microorganisms (GCM) 10K type strain sequencing project: providing services to taxonomists for standard genome sequencing and annotation.</title>
        <authorList>
            <consortium name="The Broad Institute Genomics Platform"/>
            <consortium name="The Broad Institute Genome Sequencing Center for Infectious Disease"/>
            <person name="Wu L."/>
            <person name="Ma J."/>
        </authorList>
    </citation>
    <scope>NUCLEOTIDE SEQUENCE [LARGE SCALE GENOMIC DNA]</scope>
    <source>
        <strain evidence="4">Q85</strain>
    </source>
</reference>
<evidence type="ECO:0000313" key="4">
    <source>
        <dbReference type="Proteomes" id="UP001597283"/>
    </source>
</evidence>
<keyword evidence="4" id="KW-1185">Reference proteome</keyword>
<dbReference type="PANTHER" id="PTHR33393">
    <property type="entry name" value="POLYGLUTAMINE SYNTHESIS ACCESSORY PROTEIN RV0574C-RELATED"/>
    <property type="match status" value="1"/>
</dbReference>
<comment type="caution">
    <text evidence="3">The sequence shown here is derived from an EMBL/GenBank/DDBJ whole genome shotgun (WGS) entry which is preliminary data.</text>
</comment>
<proteinExistence type="inferred from homology"/>
<dbReference type="InterPro" id="IPR019079">
    <property type="entry name" value="Capsule_synth_CapA"/>
</dbReference>
<feature type="domain" description="Capsule synthesis protein CapA" evidence="2">
    <location>
        <begin position="4"/>
        <end position="263"/>
    </location>
</feature>
<dbReference type="PANTHER" id="PTHR33393:SF13">
    <property type="entry name" value="PGA BIOSYNTHESIS PROTEIN CAPA"/>
    <property type="match status" value="1"/>
</dbReference>
<dbReference type="EMBL" id="JBHUFC010000003">
    <property type="protein sequence ID" value="MFD1787878.1"/>
    <property type="molecule type" value="Genomic_DNA"/>
</dbReference>
<dbReference type="InterPro" id="IPR029052">
    <property type="entry name" value="Metallo-depent_PP-like"/>
</dbReference>
<dbReference type="RefSeq" id="WP_380940239.1">
    <property type="nucleotide sequence ID" value="NZ_JBHUFC010000003.1"/>
</dbReference>
<dbReference type="InterPro" id="IPR052169">
    <property type="entry name" value="CW_Biosynth-Accessory"/>
</dbReference>
<dbReference type="Proteomes" id="UP001597283">
    <property type="component" value="Unassembled WGS sequence"/>
</dbReference>
<name>A0ABW4NCK3_9SPHN</name>